<dbReference type="GO" id="GO:0006508">
    <property type="term" value="P:proteolysis"/>
    <property type="evidence" value="ECO:0007669"/>
    <property type="project" value="UniProtKB-KW"/>
</dbReference>
<evidence type="ECO:0000256" key="9">
    <source>
        <dbReference type="ARBA" id="ARBA00036320"/>
    </source>
</evidence>
<keyword evidence="13" id="KW-1185">Reference proteome</keyword>
<evidence type="ECO:0000256" key="2">
    <source>
        <dbReference type="ARBA" id="ARBA00007664"/>
    </source>
</evidence>
<accession>A0A6P8WYS2</accession>
<keyword evidence="6" id="KW-0720">Serine protease</keyword>
<evidence type="ECO:0000256" key="11">
    <source>
        <dbReference type="SAM" id="SignalP"/>
    </source>
</evidence>
<evidence type="ECO:0000313" key="14">
    <source>
        <dbReference type="RefSeq" id="XP_034103775.1"/>
    </source>
</evidence>
<dbReference type="PROSITE" id="PS50240">
    <property type="entry name" value="TRYPSIN_DOM"/>
    <property type="match status" value="1"/>
</dbReference>
<dbReference type="Proteomes" id="UP000515160">
    <property type="component" value="Chromosome 3"/>
</dbReference>
<dbReference type="InterPro" id="IPR009003">
    <property type="entry name" value="Peptidase_S1_PA"/>
</dbReference>
<evidence type="ECO:0000256" key="5">
    <source>
        <dbReference type="ARBA" id="ARBA00022801"/>
    </source>
</evidence>
<dbReference type="CDD" id="cd00190">
    <property type="entry name" value="Tryp_SPc"/>
    <property type="match status" value="1"/>
</dbReference>
<dbReference type="PROSITE" id="PS00134">
    <property type="entry name" value="TRYPSIN_HIS"/>
    <property type="match status" value="1"/>
</dbReference>
<dbReference type="InterPro" id="IPR043504">
    <property type="entry name" value="Peptidase_S1_PA_chymotrypsin"/>
</dbReference>
<comment type="similarity">
    <text evidence="2">Belongs to the peptidase S1 family.</text>
</comment>
<feature type="signal peptide" evidence="11">
    <location>
        <begin position="1"/>
        <end position="22"/>
    </location>
</feature>
<dbReference type="EC" id="3.4.21.4" evidence="10"/>
<evidence type="ECO:0000256" key="4">
    <source>
        <dbReference type="ARBA" id="ARBA00022729"/>
    </source>
</evidence>
<organism evidence="13 14">
    <name type="scientific">Drosophila albomicans</name>
    <name type="common">Fruit fly</name>
    <dbReference type="NCBI Taxonomy" id="7291"/>
    <lineage>
        <taxon>Eukaryota</taxon>
        <taxon>Metazoa</taxon>
        <taxon>Ecdysozoa</taxon>
        <taxon>Arthropoda</taxon>
        <taxon>Hexapoda</taxon>
        <taxon>Insecta</taxon>
        <taxon>Pterygota</taxon>
        <taxon>Neoptera</taxon>
        <taxon>Endopterygota</taxon>
        <taxon>Diptera</taxon>
        <taxon>Brachycera</taxon>
        <taxon>Muscomorpha</taxon>
        <taxon>Ephydroidea</taxon>
        <taxon>Drosophilidae</taxon>
        <taxon>Drosophila</taxon>
    </lineage>
</organism>
<dbReference type="GO" id="GO:0005576">
    <property type="term" value="C:extracellular region"/>
    <property type="evidence" value="ECO:0007669"/>
    <property type="project" value="UniProtKB-SubCell"/>
</dbReference>
<evidence type="ECO:0000256" key="1">
    <source>
        <dbReference type="ARBA" id="ARBA00004239"/>
    </source>
</evidence>
<protein>
    <recommendedName>
        <fullName evidence="10">trypsin</fullName>
        <ecNumber evidence="10">3.4.21.4</ecNumber>
    </recommendedName>
</protein>
<evidence type="ECO:0000256" key="7">
    <source>
        <dbReference type="ARBA" id="ARBA00023145"/>
    </source>
</evidence>
<dbReference type="Pfam" id="PF00089">
    <property type="entry name" value="Trypsin"/>
    <property type="match status" value="1"/>
</dbReference>
<dbReference type="InterPro" id="IPR018114">
    <property type="entry name" value="TRYPSIN_HIS"/>
</dbReference>
<evidence type="ECO:0000256" key="3">
    <source>
        <dbReference type="ARBA" id="ARBA00022670"/>
    </source>
</evidence>
<dbReference type="InterPro" id="IPR050430">
    <property type="entry name" value="Peptidase_S1"/>
</dbReference>
<dbReference type="PRINTS" id="PR00722">
    <property type="entry name" value="CHYMOTRYPSIN"/>
</dbReference>
<dbReference type="SMART" id="SM00020">
    <property type="entry name" value="Tryp_SPc"/>
    <property type="match status" value="1"/>
</dbReference>
<dbReference type="Gene3D" id="2.40.10.10">
    <property type="entry name" value="Trypsin-like serine proteases"/>
    <property type="match status" value="1"/>
</dbReference>
<evidence type="ECO:0000256" key="10">
    <source>
        <dbReference type="ARBA" id="ARBA00038868"/>
    </source>
</evidence>
<reference evidence="14" key="1">
    <citation type="submission" date="2025-08" db="UniProtKB">
        <authorList>
            <consortium name="RefSeq"/>
        </authorList>
    </citation>
    <scope>IDENTIFICATION</scope>
    <source>
        <strain evidence="14">15112-1751.03</strain>
        <tissue evidence="14">Whole Adult</tissue>
    </source>
</reference>
<dbReference type="PANTHER" id="PTHR24276">
    <property type="entry name" value="POLYSERASE-RELATED"/>
    <property type="match status" value="1"/>
</dbReference>
<keyword evidence="5" id="KW-0378">Hydrolase</keyword>
<gene>
    <name evidence="14" type="primary">LOC117567722</name>
</gene>
<dbReference type="InterPro" id="IPR001314">
    <property type="entry name" value="Peptidase_S1A"/>
</dbReference>
<keyword evidence="4 11" id="KW-0732">Signal</keyword>
<evidence type="ECO:0000256" key="8">
    <source>
        <dbReference type="ARBA" id="ARBA00023157"/>
    </source>
</evidence>
<dbReference type="SUPFAM" id="SSF50494">
    <property type="entry name" value="Trypsin-like serine proteases"/>
    <property type="match status" value="1"/>
</dbReference>
<evidence type="ECO:0000256" key="6">
    <source>
        <dbReference type="ARBA" id="ARBA00022825"/>
    </source>
</evidence>
<comment type="subcellular location">
    <subcellularLocation>
        <location evidence="1">Secreted</location>
        <location evidence="1">Extracellular space</location>
    </subcellularLocation>
</comment>
<evidence type="ECO:0000313" key="13">
    <source>
        <dbReference type="Proteomes" id="UP000515160"/>
    </source>
</evidence>
<sequence length="258" mass="27061">MQTVRLPLVVLLLLLLLRPISGKAIASTNDAGARIVGGTLVDIGSVPYLINLRVGGAFICGGSLVTPTHVVTAAHCVKGVSASRLEVVGGATLLTDATGVKRGVAKVYTPKAYNIQTLHSDVAVLKLKSPLQGNNIATIGLCNSSWKVGELIKVSGWGQITESNKRVSQHVRSVEVALISRKNCISQYRLRGTISTSMFCASMPGKDACDGDSGGPAVYQGQLCGIVSWGIGCARRNSPGVYTSVKTVRSFIDKALNL</sequence>
<comment type="catalytic activity">
    <reaction evidence="9">
        <text>Preferential cleavage: Arg-|-Xaa, Lys-|-Xaa.</text>
        <dbReference type="EC" id="3.4.21.4"/>
    </reaction>
</comment>
<dbReference type="InterPro" id="IPR001254">
    <property type="entry name" value="Trypsin_dom"/>
</dbReference>
<keyword evidence="7" id="KW-0865">Zymogen</keyword>
<keyword evidence="8" id="KW-1015">Disulfide bond</keyword>
<dbReference type="AlphaFoldDB" id="A0A6P8WYS2"/>
<dbReference type="RefSeq" id="XP_034103775.1">
    <property type="nucleotide sequence ID" value="XM_034247884.2"/>
</dbReference>
<name>A0A6P8WYS2_DROAB</name>
<evidence type="ECO:0000259" key="12">
    <source>
        <dbReference type="PROSITE" id="PS50240"/>
    </source>
</evidence>
<dbReference type="GeneID" id="117567722"/>
<dbReference type="OrthoDB" id="10051896at2759"/>
<dbReference type="PANTHER" id="PTHR24276:SF91">
    <property type="entry name" value="AT26814P-RELATED"/>
    <property type="match status" value="1"/>
</dbReference>
<dbReference type="GO" id="GO:0004252">
    <property type="term" value="F:serine-type endopeptidase activity"/>
    <property type="evidence" value="ECO:0007669"/>
    <property type="project" value="UniProtKB-EC"/>
</dbReference>
<feature type="chain" id="PRO_5027621199" description="trypsin" evidence="11">
    <location>
        <begin position="23"/>
        <end position="258"/>
    </location>
</feature>
<proteinExistence type="inferred from homology"/>
<keyword evidence="3" id="KW-0645">Protease</keyword>
<feature type="domain" description="Peptidase S1" evidence="12">
    <location>
        <begin position="35"/>
        <end position="257"/>
    </location>
</feature>
<dbReference type="FunFam" id="2.40.10.10:FF:000034">
    <property type="entry name" value="Eupolytin"/>
    <property type="match status" value="1"/>
</dbReference>